<evidence type="ECO:0000313" key="3">
    <source>
        <dbReference type="Proteomes" id="UP000191691"/>
    </source>
</evidence>
<dbReference type="Gene3D" id="1.20.120.670">
    <property type="entry name" value="N-acetyl-b-d-glucoasminidase"/>
    <property type="match status" value="2"/>
</dbReference>
<feature type="domain" description="Alpha-N-acetylglucosaminidase C-terminal" evidence="1">
    <location>
        <begin position="94"/>
        <end position="123"/>
    </location>
</feature>
<keyword evidence="3" id="KW-1185">Reference proteome</keyword>
<evidence type="ECO:0000259" key="1">
    <source>
        <dbReference type="Pfam" id="PF12972"/>
    </source>
</evidence>
<gene>
    <name evidence="2" type="ORF">PENNAL_c0009G10059</name>
</gene>
<dbReference type="EMBL" id="MOOB01000009">
    <property type="protein sequence ID" value="OQE91630.1"/>
    <property type="molecule type" value="Genomic_DNA"/>
</dbReference>
<comment type="caution">
    <text evidence="2">The sequence shown here is derived from an EMBL/GenBank/DDBJ whole genome shotgun (WGS) entry which is preliminary data.</text>
</comment>
<sequence length="132" mass="14821">MPSSAFFRLRSRYSVIILKLFTKATRNVIMGLDNPSLLHIFGEDTFAQQGEGPLQILTDMGSILLTNRNFRLSTCIDSARAWANGNKTEIDTSGYASKQWGKLVSSYYVPRWRMFIEYLKSTSQVAAARSGA</sequence>
<dbReference type="Proteomes" id="UP000191691">
    <property type="component" value="Unassembled WGS sequence"/>
</dbReference>
<reference evidence="3" key="1">
    <citation type="journal article" date="2017" name="Nat. Microbiol.">
        <title>Global analysis of biosynthetic gene clusters reveals vast potential of secondary metabolite production in Penicillium species.</title>
        <authorList>
            <person name="Nielsen J.C."/>
            <person name="Grijseels S."/>
            <person name="Prigent S."/>
            <person name="Ji B."/>
            <person name="Dainat J."/>
            <person name="Nielsen K.F."/>
            <person name="Frisvad J.C."/>
            <person name="Workman M."/>
            <person name="Nielsen J."/>
        </authorList>
    </citation>
    <scope>NUCLEOTIDE SEQUENCE [LARGE SCALE GENOMIC DNA]</scope>
    <source>
        <strain evidence="3">IBT 13039</strain>
    </source>
</reference>
<dbReference type="InterPro" id="IPR024732">
    <property type="entry name" value="NAGLU_C"/>
</dbReference>
<proteinExistence type="predicted"/>
<protein>
    <recommendedName>
        <fullName evidence="1">Alpha-N-acetylglucosaminidase C-terminal domain-containing protein</fullName>
    </recommendedName>
</protein>
<dbReference type="AlphaFoldDB" id="A0A1V6YVY8"/>
<evidence type="ECO:0000313" key="2">
    <source>
        <dbReference type="EMBL" id="OQE91630.1"/>
    </source>
</evidence>
<name>A0A1V6YVY8_PENNA</name>
<accession>A0A1V6YVY8</accession>
<dbReference type="STRING" id="60175.A0A1V6YVY8"/>
<organism evidence="2 3">
    <name type="scientific">Penicillium nalgiovense</name>
    <dbReference type="NCBI Taxonomy" id="60175"/>
    <lineage>
        <taxon>Eukaryota</taxon>
        <taxon>Fungi</taxon>
        <taxon>Dikarya</taxon>
        <taxon>Ascomycota</taxon>
        <taxon>Pezizomycotina</taxon>
        <taxon>Eurotiomycetes</taxon>
        <taxon>Eurotiomycetidae</taxon>
        <taxon>Eurotiales</taxon>
        <taxon>Aspergillaceae</taxon>
        <taxon>Penicillium</taxon>
    </lineage>
</organism>
<dbReference type="Pfam" id="PF12972">
    <property type="entry name" value="NAGLU_C"/>
    <property type="match status" value="1"/>
</dbReference>